<protein>
    <submittedName>
        <fullName evidence="3">Uncharacterized protein</fullName>
    </submittedName>
</protein>
<feature type="region of interest" description="Disordered" evidence="1">
    <location>
        <begin position="92"/>
        <end position="116"/>
    </location>
</feature>
<sequence length="148" mass="17089">MKIIITTIKIVSLTFLVLFFISGLGFRFDTEPKNKSVVKAMLFISGSVLCFLFYRWIYLPRKGKKEKEEKSNNLSIRERWSLIKNKFSAEYEKAKKESNEREPTKRNSNSDAEPSLYSMSNGEAIIWEGTSKPDWLTNVVGIDSYGNK</sequence>
<organism evidence="3 4">
    <name type="scientific">Photorhabdus bodei</name>
    <dbReference type="NCBI Taxonomy" id="2029681"/>
    <lineage>
        <taxon>Bacteria</taxon>
        <taxon>Pseudomonadati</taxon>
        <taxon>Pseudomonadota</taxon>
        <taxon>Gammaproteobacteria</taxon>
        <taxon>Enterobacterales</taxon>
        <taxon>Morganellaceae</taxon>
        <taxon>Photorhabdus</taxon>
    </lineage>
</organism>
<comment type="caution">
    <text evidence="3">The sequence shown here is derived from an EMBL/GenBank/DDBJ whole genome shotgun (WGS) entry which is preliminary data.</text>
</comment>
<keyword evidence="2" id="KW-0812">Transmembrane</keyword>
<keyword evidence="2" id="KW-0472">Membrane</keyword>
<name>A0AAW6BMC0_9GAMM</name>
<feature type="compositionally biased region" description="Polar residues" evidence="1">
    <location>
        <begin position="106"/>
        <end position="116"/>
    </location>
</feature>
<keyword evidence="2" id="KW-1133">Transmembrane helix</keyword>
<dbReference type="RefSeq" id="WP_271867141.1">
    <property type="nucleotide sequence ID" value="NZ_JAQMFO010000029.1"/>
</dbReference>
<feature type="transmembrane region" description="Helical" evidence="2">
    <location>
        <begin position="37"/>
        <end position="57"/>
    </location>
</feature>
<evidence type="ECO:0000256" key="2">
    <source>
        <dbReference type="SAM" id="Phobius"/>
    </source>
</evidence>
<proteinExistence type="predicted"/>
<gene>
    <name evidence="3" type="ORF">PH362_18050</name>
</gene>
<evidence type="ECO:0000256" key="1">
    <source>
        <dbReference type="SAM" id="MobiDB-lite"/>
    </source>
</evidence>
<dbReference type="AlphaFoldDB" id="A0AAW6BMC0"/>
<feature type="compositionally biased region" description="Basic and acidic residues" evidence="1">
    <location>
        <begin position="92"/>
        <end position="105"/>
    </location>
</feature>
<reference evidence="3" key="1">
    <citation type="submission" date="2023-01" db="EMBL/GenBank/DDBJ databases">
        <title>Genome sequencing of Photorhabdus bodei 09-20.</title>
        <authorList>
            <person name="Kalindamar S."/>
            <person name="Kumru S."/>
        </authorList>
    </citation>
    <scope>NUCLEOTIDE SEQUENCE</scope>
    <source>
        <strain evidence="3">09-20</strain>
    </source>
</reference>
<evidence type="ECO:0000313" key="3">
    <source>
        <dbReference type="EMBL" id="MDB6373780.1"/>
    </source>
</evidence>
<accession>A0AAW6BMC0</accession>
<evidence type="ECO:0000313" key="4">
    <source>
        <dbReference type="Proteomes" id="UP001212996"/>
    </source>
</evidence>
<dbReference type="EMBL" id="JAQMFO010000029">
    <property type="protein sequence ID" value="MDB6373780.1"/>
    <property type="molecule type" value="Genomic_DNA"/>
</dbReference>
<dbReference type="Proteomes" id="UP001212996">
    <property type="component" value="Unassembled WGS sequence"/>
</dbReference>